<feature type="region of interest" description="Disordered" evidence="5">
    <location>
        <begin position="416"/>
        <end position="522"/>
    </location>
</feature>
<dbReference type="InterPro" id="IPR013939">
    <property type="entry name" value="Regulatory_Dfp1/Him1"/>
</dbReference>
<feature type="compositionally biased region" description="Basic and acidic residues" evidence="5">
    <location>
        <begin position="616"/>
        <end position="628"/>
    </location>
</feature>
<dbReference type="PANTHER" id="PTHR15375:SF26">
    <property type="entry name" value="PROTEIN CHIFFON"/>
    <property type="match status" value="1"/>
</dbReference>
<dbReference type="InterPro" id="IPR001357">
    <property type="entry name" value="BRCT_dom"/>
</dbReference>
<dbReference type="PANTHER" id="PTHR15375">
    <property type="entry name" value="ACTIVATOR OF S-PHASE KINASE-RELATED"/>
    <property type="match status" value="1"/>
</dbReference>
<dbReference type="GO" id="GO:0031431">
    <property type="term" value="C:Dbf4-dependent protein kinase complex"/>
    <property type="evidence" value="ECO:0007669"/>
    <property type="project" value="TreeGrafter"/>
</dbReference>
<dbReference type="Pfam" id="PF22437">
    <property type="entry name" value="DBF4_BRCT"/>
    <property type="match status" value="1"/>
</dbReference>
<keyword evidence="2 4" id="KW-0863">Zinc-finger</keyword>
<dbReference type="Gene3D" id="6.10.250.3410">
    <property type="entry name" value="DBF zinc finger"/>
    <property type="match status" value="1"/>
</dbReference>
<evidence type="ECO:0000256" key="1">
    <source>
        <dbReference type="ARBA" id="ARBA00022723"/>
    </source>
</evidence>
<feature type="region of interest" description="Disordered" evidence="5">
    <location>
        <begin position="375"/>
        <end position="402"/>
    </location>
</feature>
<dbReference type="PROSITE" id="PS50172">
    <property type="entry name" value="BRCT"/>
    <property type="match status" value="1"/>
</dbReference>
<dbReference type="InterPro" id="IPR006572">
    <property type="entry name" value="Znf_DBF"/>
</dbReference>
<dbReference type="Pfam" id="PF07535">
    <property type="entry name" value="zf-DBF"/>
    <property type="match status" value="1"/>
</dbReference>
<dbReference type="InterPro" id="IPR055116">
    <property type="entry name" value="DBF4_BRCT"/>
</dbReference>
<evidence type="ECO:0000256" key="4">
    <source>
        <dbReference type="PROSITE-ProRule" id="PRU00600"/>
    </source>
</evidence>
<name>A0AA43QQG8_9LECA</name>
<feature type="region of interest" description="Disordered" evidence="5">
    <location>
        <begin position="22"/>
        <end position="46"/>
    </location>
</feature>
<keyword evidence="9" id="KW-1185">Reference proteome</keyword>
<dbReference type="GO" id="GO:0008270">
    <property type="term" value="F:zinc ion binding"/>
    <property type="evidence" value="ECO:0007669"/>
    <property type="project" value="UniProtKB-KW"/>
</dbReference>
<dbReference type="SMART" id="SM00586">
    <property type="entry name" value="ZnF_DBF"/>
    <property type="match status" value="1"/>
</dbReference>
<evidence type="ECO:0000313" key="9">
    <source>
        <dbReference type="Proteomes" id="UP001161017"/>
    </source>
</evidence>
<feature type="compositionally biased region" description="Polar residues" evidence="5">
    <location>
        <begin position="207"/>
        <end position="219"/>
    </location>
</feature>
<dbReference type="AlphaFoldDB" id="A0AA43QQG8"/>
<gene>
    <name evidence="8" type="primary">DBF4</name>
    <name evidence="8" type="ORF">OHK93_000877</name>
</gene>
<comment type="caution">
    <text evidence="8">The sequence shown here is derived from an EMBL/GenBank/DDBJ whole genome shotgun (WGS) entry which is preliminary data.</text>
</comment>
<dbReference type="GO" id="GO:1901987">
    <property type="term" value="P:regulation of cell cycle phase transition"/>
    <property type="evidence" value="ECO:0007669"/>
    <property type="project" value="TreeGrafter"/>
</dbReference>
<feature type="region of interest" description="Disordered" evidence="5">
    <location>
        <begin position="609"/>
        <end position="635"/>
    </location>
</feature>
<feature type="domain" description="BRCT" evidence="6">
    <location>
        <begin position="141"/>
        <end position="188"/>
    </location>
</feature>
<feature type="compositionally biased region" description="Acidic residues" evidence="5">
    <location>
        <begin position="445"/>
        <end position="461"/>
    </location>
</feature>
<keyword evidence="1" id="KW-0479">Metal-binding</keyword>
<dbReference type="Gene3D" id="3.40.50.10190">
    <property type="entry name" value="BRCT domain"/>
    <property type="match status" value="2"/>
</dbReference>
<organism evidence="8 9">
    <name type="scientific">Ramalina farinacea</name>
    <dbReference type="NCBI Taxonomy" id="258253"/>
    <lineage>
        <taxon>Eukaryota</taxon>
        <taxon>Fungi</taxon>
        <taxon>Dikarya</taxon>
        <taxon>Ascomycota</taxon>
        <taxon>Pezizomycotina</taxon>
        <taxon>Lecanoromycetes</taxon>
        <taxon>OSLEUM clade</taxon>
        <taxon>Lecanoromycetidae</taxon>
        <taxon>Lecanorales</taxon>
        <taxon>Lecanorineae</taxon>
        <taxon>Ramalinaceae</taxon>
        <taxon>Ramalina</taxon>
    </lineage>
</organism>
<dbReference type="CDD" id="cd00027">
    <property type="entry name" value="BRCT"/>
    <property type="match status" value="1"/>
</dbReference>
<feature type="compositionally biased region" description="Basic and acidic residues" evidence="5">
    <location>
        <begin position="462"/>
        <end position="476"/>
    </location>
</feature>
<feature type="domain" description="DBF4-type" evidence="7">
    <location>
        <begin position="659"/>
        <end position="709"/>
    </location>
</feature>
<dbReference type="GO" id="GO:0003676">
    <property type="term" value="F:nucleic acid binding"/>
    <property type="evidence" value="ECO:0007669"/>
    <property type="project" value="InterPro"/>
</dbReference>
<sequence length="718" mass="82149">MATLTRSPIPLKFENMTSRRVPLSNVPNAANSPARHVAASKRSRDQTLAQENLSLDLLPKAKRQALDATQQRSRLSPLKQLQRVKESRLFSKATPRAQPTAFERRLLAAREDQGTHQQQRVQRQEKETHETIEEVRQWQRHYKKAFPAFVFYFEGLPEETRSKFSRTVRNLGAREEKFFSKEVTHVVTTRPIPTLADHRDLAGHSHPTATPAVSSHPRTINPSALERAAEPQATLQSSKPKFSFDAPSARRPINSALRELEPRRGPAANNDILHKAQELSMKIWQVEKFQRIMITMFDIPNDFLPVGPTLSRSKAQVQQRGERDADLSRMLRDERLHGPLDRDATVGQHELIPFRGPYIYIRDMDERTKPVMVKEWPKRKDKDDKGEWPQFRAQEHGKCPFLEDRSMEERLVERIRQEEELSRHGKVRSRPTTQSRAPSPRRMDETDEEDDISDQVETEAVADDHECSQALKEHQRQTGAMDGSSRMSSAPIRREPTPQLCPPPSRLPEQTRSPDKPASGMFVNRLRECGAEPAASGLQPSNITSAIRSQMISSTAAAPGAKAGTSKEVHGLKRKVLEKNTGPFLSSIQTRPQMYSHAAIARAEYQISQARQTNRQNRDALRGIREESVQSEEGEDVWLAEVEDVRIREDSVPESQSKREPKPGYCENCRAKYDDFEEHTTTDRKHRKFALDPTNWRDLDKLLAQLVRPRKEIQEDGF</sequence>
<reference evidence="8" key="1">
    <citation type="journal article" date="2023" name="Genome Biol. Evol.">
        <title>First Whole Genome Sequence and Flow Cytometry Genome Size Data for the Lichen-Forming Fungus Ramalina farinacea (Ascomycota).</title>
        <authorList>
            <person name="Llewellyn T."/>
            <person name="Mian S."/>
            <person name="Hill R."/>
            <person name="Leitch I.J."/>
            <person name="Gaya E."/>
        </authorList>
    </citation>
    <scope>NUCLEOTIDE SEQUENCE</scope>
    <source>
        <strain evidence="8">LIQ254RAFAR</strain>
    </source>
</reference>
<protein>
    <submittedName>
        <fullName evidence="8">Cdc7p-Dbf4p kinase complex regulatory subunit</fullName>
    </submittedName>
</protein>
<dbReference type="FunFam" id="6.10.250.3410:FF:000001">
    <property type="entry name" value="Protein DBF4 homolog A"/>
    <property type="match status" value="1"/>
</dbReference>
<dbReference type="GO" id="GO:0010571">
    <property type="term" value="P:positive regulation of nuclear cell cycle DNA replication"/>
    <property type="evidence" value="ECO:0007669"/>
    <property type="project" value="TreeGrafter"/>
</dbReference>
<evidence type="ECO:0000256" key="2">
    <source>
        <dbReference type="ARBA" id="ARBA00022771"/>
    </source>
</evidence>
<keyword evidence="3" id="KW-0862">Zinc</keyword>
<evidence type="ECO:0000256" key="5">
    <source>
        <dbReference type="SAM" id="MobiDB-lite"/>
    </source>
</evidence>
<evidence type="ECO:0000259" key="6">
    <source>
        <dbReference type="PROSITE" id="PS50172"/>
    </source>
</evidence>
<proteinExistence type="predicted"/>
<dbReference type="InterPro" id="IPR038545">
    <property type="entry name" value="Znf_DBF_sf"/>
</dbReference>
<evidence type="ECO:0000313" key="8">
    <source>
        <dbReference type="EMBL" id="MDI1489679.1"/>
    </source>
</evidence>
<evidence type="ECO:0000256" key="3">
    <source>
        <dbReference type="ARBA" id="ARBA00022833"/>
    </source>
</evidence>
<dbReference type="GO" id="GO:0043539">
    <property type="term" value="F:protein serine/threonine kinase activator activity"/>
    <property type="evidence" value="ECO:0007669"/>
    <property type="project" value="TreeGrafter"/>
</dbReference>
<evidence type="ECO:0000259" key="7">
    <source>
        <dbReference type="PROSITE" id="PS51265"/>
    </source>
</evidence>
<feature type="region of interest" description="Disordered" evidence="5">
    <location>
        <begin position="200"/>
        <end position="219"/>
    </location>
</feature>
<accession>A0AA43QQG8</accession>
<dbReference type="Proteomes" id="UP001161017">
    <property type="component" value="Unassembled WGS sequence"/>
</dbReference>
<dbReference type="InterPro" id="IPR051590">
    <property type="entry name" value="Replication_Regulatory_Kinase"/>
</dbReference>
<dbReference type="EMBL" id="JAPUFD010000010">
    <property type="protein sequence ID" value="MDI1489679.1"/>
    <property type="molecule type" value="Genomic_DNA"/>
</dbReference>
<dbReference type="SUPFAM" id="SSF52113">
    <property type="entry name" value="BRCT domain"/>
    <property type="match status" value="1"/>
</dbReference>
<dbReference type="InterPro" id="IPR036420">
    <property type="entry name" value="BRCT_dom_sf"/>
</dbReference>
<feature type="region of interest" description="Disordered" evidence="5">
    <location>
        <begin position="227"/>
        <end position="248"/>
    </location>
</feature>
<dbReference type="Pfam" id="PF08630">
    <property type="entry name" value="Dfp1_Him1_M"/>
    <property type="match status" value="1"/>
</dbReference>
<dbReference type="PROSITE" id="PS51265">
    <property type="entry name" value="ZF_DBF4"/>
    <property type="match status" value="1"/>
</dbReference>
<dbReference type="Pfam" id="PF00533">
    <property type="entry name" value="BRCT"/>
    <property type="match status" value="1"/>
</dbReference>